<name>A0ACC3BYV5_PYRYE</name>
<gene>
    <name evidence="1" type="ORF">I4F81_005626</name>
</gene>
<sequence length="330" mass="34191">MGGDSSPLALLALETGPRLAWGGSQSRRRCAHEQSSPHVPHSKEKMPGRQRVQEGSTRRGMGWALSLPLPPPPPVPLPPLTPPGVFSTSSAFPPLPAPHPIPSPKPFPSGGCVLLSPTSPATMRNSDVPVSSVAPMLEARPARRRRRSRVAAGARRAVPSFSKVTLLGSSPCTSTDRLGNLNGDAGTGAHGQPPAAKARVGATAAGGLVARVASHRWALRARAEPADGQPAAGAIAPPAGRAHHKAVPVEGARVHDPRAKAKGEHPLPISGRHLPHPRLFRMTDATPISLAEDEALDLLDAAGWLAEPPSPATLVCAASSDASQDGELEF</sequence>
<dbReference type="Proteomes" id="UP000798662">
    <property type="component" value="Chromosome 2"/>
</dbReference>
<evidence type="ECO:0000313" key="1">
    <source>
        <dbReference type="EMBL" id="KAK1863062.1"/>
    </source>
</evidence>
<keyword evidence="2" id="KW-1185">Reference proteome</keyword>
<reference evidence="1" key="1">
    <citation type="submission" date="2019-11" db="EMBL/GenBank/DDBJ databases">
        <title>Nori genome reveals adaptations in red seaweeds to the harsh intertidal environment.</title>
        <authorList>
            <person name="Wang D."/>
            <person name="Mao Y."/>
        </authorList>
    </citation>
    <scope>NUCLEOTIDE SEQUENCE</scope>
    <source>
        <tissue evidence="1">Gametophyte</tissue>
    </source>
</reference>
<comment type="caution">
    <text evidence="1">The sequence shown here is derived from an EMBL/GenBank/DDBJ whole genome shotgun (WGS) entry which is preliminary data.</text>
</comment>
<evidence type="ECO:0000313" key="2">
    <source>
        <dbReference type="Proteomes" id="UP000798662"/>
    </source>
</evidence>
<protein>
    <submittedName>
        <fullName evidence="1">Uncharacterized protein</fullName>
    </submittedName>
</protein>
<proteinExistence type="predicted"/>
<organism evidence="1 2">
    <name type="scientific">Pyropia yezoensis</name>
    <name type="common">Susabi-nori</name>
    <name type="synonym">Porphyra yezoensis</name>
    <dbReference type="NCBI Taxonomy" id="2788"/>
    <lineage>
        <taxon>Eukaryota</taxon>
        <taxon>Rhodophyta</taxon>
        <taxon>Bangiophyceae</taxon>
        <taxon>Bangiales</taxon>
        <taxon>Bangiaceae</taxon>
        <taxon>Pyropia</taxon>
    </lineage>
</organism>
<accession>A0ACC3BYV5</accession>
<dbReference type="EMBL" id="CM020619">
    <property type="protein sequence ID" value="KAK1863062.1"/>
    <property type="molecule type" value="Genomic_DNA"/>
</dbReference>